<dbReference type="InterPro" id="IPR012910">
    <property type="entry name" value="Plug_dom"/>
</dbReference>
<name>A0ABS0BZA7_9GAMM</name>
<keyword evidence="1" id="KW-0998">Cell outer membrane</keyword>
<dbReference type="PANTHER" id="PTHR30069:SF36">
    <property type="entry name" value="BLL6948 PROTEIN"/>
    <property type="match status" value="1"/>
</dbReference>
<dbReference type="Gene3D" id="2.170.130.10">
    <property type="entry name" value="TonB-dependent receptor, plug domain"/>
    <property type="match status" value="1"/>
</dbReference>
<evidence type="ECO:0000313" key="4">
    <source>
        <dbReference type="Proteomes" id="UP001193680"/>
    </source>
</evidence>
<dbReference type="SUPFAM" id="SSF56935">
    <property type="entry name" value="Porins"/>
    <property type="match status" value="1"/>
</dbReference>
<evidence type="ECO:0000313" key="3">
    <source>
        <dbReference type="EMBL" id="MBF6059127.1"/>
    </source>
</evidence>
<comment type="subcellular location">
    <subcellularLocation>
        <location evidence="1">Cell outer membrane</location>
        <topology evidence="1">Multi-pass membrane protein</topology>
    </subcellularLocation>
</comment>
<feature type="domain" description="TonB-dependent receptor plug" evidence="2">
    <location>
        <begin position="19"/>
        <end position="128"/>
    </location>
</feature>
<keyword evidence="3" id="KW-0675">Receptor</keyword>
<keyword evidence="1" id="KW-0813">Transport</keyword>
<evidence type="ECO:0000259" key="2">
    <source>
        <dbReference type="Pfam" id="PF07715"/>
    </source>
</evidence>
<dbReference type="RefSeq" id="WP_185979306.1">
    <property type="nucleotide sequence ID" value="NZ_JACBGI020000052.1"/>
</dbReference>
<dbReference type="Proteomes" id="UP001193680">
    <property type="component" value="Unassembled WGS sequence"/>
</dbReference>
<keyword evidence="1" id="KW-1134">Transmembrane beta strand</keyword>
<feature type="non-terminal residue" evidence="3">
    <location>
        <position position="1"/>
    </location>
</feature>
<dbReference type="PROSITE" id="PS52016">
    <property type="entry name" value="TONB_DEPENDENT_REC_3"/>
    <property type="match status" value="1"/>
</dbReference>
<comment type="similarity">
    <text evidence="1">Belongs to the TonB-dependent receptor family.</text>
</comment>
<sequence>LEAVEVDGHYQSYIGESLSTSEGVIGDGEIKKRPLLRVGEILEFVPGMAVTQHSGSGKANQYFLRGFNLDHGTDFSITVDGMPLNMRTHGHGQGYMDMNFIIPEMIKRMDYQKGVYYPQNGDFSSAGAAHIYLPNALESGSATVEVGEYGYKRALLMDDFKTASGNLVLGLEGQTYDGPWSDVEEGVEKKNFLARYHGHTPQGTYSVTFMAYDNQWDSADQIPQRAVDQGIIDTYGSLDT</sequence>
<accession>A0ABS0BZA7</accession>
<dbReference type="EMBL" id="JACBGI020000052">
    <property type="protein sequence ID" value="MBF6059127.1"/>
    <property type="molecule type" value="Genomic_DNA"/>
</dbReference>
<dbReference type="InterPro" id="IPR037066">
    <property type="entry name" value="Plug_dom_sf"/>
</dbReference>
<organism evidence="3 4">
    <name type="scientific">Thiomicrorhabdus heinhorstiae</name>
    <dbReference type="NCBI Taxonomy" id="2748010"/>
    <lineage>
        <taxon>Bacteria</taxon>
        <taxon>Pseudomonadati</taxon>
        <taxon>Pseudomonadota</taxon>
        <taxon>Gammaproteobacteria</taxon>
        <taxon>Thiotrichales</taxon>
        <taxon>Piscirickettsiaceae</taxon>
        <taxon>Thiomicrorhabdus</taxon>
    </lineage>
</organism>
<keyword evidence="1" id="KW-0812">Transmembrane</keyword>
<dbReference type="Pfam" id="PF07715">
    <property type="entry name" value="Plug"/>
    <property type="match status" value="1"/>
</dbReference>
<keyword evidence="1" id="KW-0472">Membrane</keyword>
<dbReference type="InterPro" id="IPR039426">
    <property type="entry name" value="TonB-dep_rcpt-like"/>
</dbReference>
<feature type="non-terminal residue" evidence="3">
    <location>
        <position position="240"/>
    </location>
</feature>
<reference evidence="3 4" key="1">
    <citation type="submission" date="2020-11" db="EMBL/GenBank/DDBJ databases">
        <title>Sulfur oxidizing isolate from Hospital Hole Sinkhole.</title>
        <authorList>
            <person name="Scott K.M."/>
        </authorList>
    </citation>
    <scope>NUCLEOTIDE SEQUENCE [LARGE SCALE GENOMIC DNA]</scope>
    <source>
        <strain evidence="3 4">HH1</strain>
    </source>
</reference>
<dbReference type="PANTHER" id="PTHR30069">
    <property type="entry name" value="TONB-DEPENDENT OUTER MEMBRANE RECEPTOR"/>
    <property type="match status" value="1"/>
</dbReference>
<protein>
    <submittedName>
        <fullName evidence="3">TonB-dependent receptor plug domain-containing protein</fullName>
    </submittedName>
</protein>
<evidence type="ECO:0000256" key="1">
    <source>
        <dbReference type="PROSITE-ProRule" id="PRU01360"/>
    </source>
</evidence>
<gene>
    <name evidence="3" type="ORF">H8792_012325</name>
</gene>
<comment type="caution">
    <text evidence="3">The sequence shown here is derived from an EMBL/GenBank/DDBJ whole genome shotgun (WGS) entry which is preliminary data.</text>
</comment>
<proteinExistence type="inferred from homology"/>
<keyword evidence="4" id="KW-1185">Reference proteome</keyword>